<dbReference type="GeneID" id="98114584"/>
<comment type="caution">
    <text evidence="6">The sequence shown here is derived from an EMBL/GenBank/DDBJ whole genome shotgun (WGS) entry which is preliminary data.</text>
</comment>
<feature type="signal peptide" evidence="4">
    <location>
        <begin position="1"/>
        <end position="20"/>
    </location>
</feature>
<keyword evidence="3" id="KW-0645">Protease</keyword>
<feature type="chain" id="PRO_5047250586" evidence="4">
    <location>
        <begin position="21"/>
        <end position="477"/>
    </location>
</feature>
<dbReference type="PRINTS" id="PR00792">
    <property type="entry name" value="PEPSIN"/>
</dbReference>
<dbReference type="InterPro" id="IPR001461">
    <property type="entry name" value="Aspartic_peptidase_A1"/>
</dbReference>
<dbReference type="PROSITE" id="PS51767">
    <property type="entry name" value="PEPTIDASE_A1"/>
    <property type="match status" value="1"/>
</dbReference>
<dbReference type="SUPFAM" id="SSF50630">
    <property type="entry name" value="Acid proteases"/>
    <property type="match status" value="1"/>
</dbReference>
<proteinExistence type="inferred from homology"/>
<dbReference type="Pfam" id="PF00026">
    <property type="entry name" value="Asp"/>
    <property type="match status" value="1"/>
</dbReference>
<keyword evidence="3" id="KW-0378">Hydrolase</keyword>
<dbReference type="EMBL" id="JABSNW010000001">
    <property type="protein sequence ID" value="KAL2890980.1"/>
    <property type="molecule type" value="Genomic_DNA"/>
</dbReference>
<evidence type="ECO:0000256" key="2">
    <source>
        <dbReference type="ARBA" id="ARBA00022750"/>
    </source>
</evidence>
<protein>
    <submittedName>
        <fullName evidence="6">Aspartic-type endopeptidase OPSB</fullName>
    </submittedName>
</protein>
<keyword evidence="7" id="KW-1185">Reference proteome</keyword>
<dbReference type="InterPro" id="IPR033121">
    <property type="entry name" value="PEPTIDASE_A1"/>
</dbReference>
<evidence type="ECO:0000256" key="3">
    <source>
        <dbReference type="RuleBase" id="RU000454"/>
    </source>
</evidence>
<dbReference type="Gene3D" id="2.40.70.10">
    <property type="entry name" value="Acid Proteases"/>
    <property type="match status" value="2"/>
</dbReference>
<dbReference type="InterPro" id="IPR021109">
    <property type="entry name" value="Peptidase_aspartic_dom_sf"/>
</dbReference>
<evidence type="ECO:0000259" key="5">
    <source>
        <dbReference type="PROSITE" id="PS51767"/>
    </source>
</evidence>
<accession>A0ABR4MRS6</accession>
<reference evidence="6 7" key="1">
    <citation type="submission" date="2020-05" db="EMBL/GenBank/DDBJ databases">
        <title>Ceratocystis lukuohia genome.</title>
        <authorList>
            <person name="Harrington T.C."/>
            <person name="Kim K."/>
            <person name="Mayers C.G."/>
        </authorList>
    </citation>
    <scope>NUCLEOTIDE SEQUENCE [LARGE SCALE GENOMIC DNA]</scope>
    <source>
        <strain evidence="6 7">C4212</strain>
    </source>
</reference>
<evidence type="ECO:0000256" key="4">
    <source>
        <dbReference type="SAM" id="SignalP"/>
    </source>
</evidence>
<evidence type="ECO:0000256" key="1">
    <source>
        <dbReference type="ARBA" id="ARBA00007447"/>
    </source>
</evidence>
<dbReference type="InterPro" id="IPR001969">
    <property type="entry name" value="Aspartic_peptidase_AS"/>
</dbReference>
<dbReference type="PANTHER" id="PTHR47966">
    <property type="entry name" value="BETA-SITE APP-CLEAVING ENZYME, ISOFORM A-RELATED"/>
    <property type="match status" value="1"/>
</dbReference>
<feature type="domain" description="Peptidase A1" evidence="5">
    <location>
        <begin position="85"/>
        <end position="399"/>
    </location>
</feature>
<sequence length="477" mass="51232">MTYHASTSVLLGFLVATVIGAPSSINNHPVPAALSPIAPTQVSSSTTPISFDLIREARDISSSRLLRRTVDDTDIQVYNFSSVSYNIALSIGTPGQTVRVIIDTGSSELWVNPNCGRAQSYTQQQQCLNSGYYDMNESSTSKTSALQSQIQYGIGAVTIRYVSDSIALPGSDIVVDDIIFGNAMDSHDMNQGILGLSFGQGYNLNYPTFIDQLVLQNITNIHGFSLALGTKTDPGGGVLTFGGVDTKKFAGKLHTEPIIPPANPGELHRYWIQMSSVGVTTDEQHETFPDSSALVFFDSGATLSYLPTNVVTKLAKSLDATFDRARGLYETSCDSSGTVDFTFGNYTVNVPVSEFLWDMGVGNCYLGVEASNSTYLLGDSFLRSVYAVFDMDTPAIHFASYVNCGSNPQMIPPGANRAREFKGQCDPMLHLTRKTTHIARSESSGGSGRNIDSSADRPIQSALMAAVVAFGALSLML</sequence>
<keyword evidence="2 3" id="KW-0064">Aspartyl protease</keyword>
<organism evidence="6 7">
    <name type="scientific">Ceratocystis lukuohia</name>
    <dbReference type="NCBI Taxonomy" id="2019550"/>
    <lineage>
        <taxon>Eukaryota</taxon>
        <taxon>Fungi</taxon>
        <taxon>Dikarya</taxon>
        <taxon>Ascomycota</taxon>
        <taxon>Pezizomycotina</taxon>
        <taxon>Sordariomycetes</taxon>
        <taxon>Hypocreomycetidae</taxon>
        <taxon>Microascales</taxon>
        <taxon>Ceratocystidaceae</taxon>
        <taxon>Ceratocystis</taxon>
    </lineage>
</organism>
<dbReference type="RefSeq" id="XP_070862160.1">
    <property type="nucleotide sequence ID" value="XM_071005779.1"/>
</dbReference>
<dbReference type="PROSITE" id="PS00141">
    <property type="entry name" value="ASP_PROTEASE"/>
    <property type="match status" value="1"/>
</dbReference>
<evidence type="ECO:0000313" key="7">
    <source>
        <dbReference type="Proteomes" id="UP001610728"/>
    </source>
</evidence>
<name>A0ABR4MRS6_9PEZI</name>
<keyword evidence="4" id="KW-0732">Signal</keyword>
<gene>
    <name evidence="6" type="ORF">HOO65_010338</name>
</gene>
<evidence type="ECO:0000313" key="6">
    <source>
        <dbReference type="EMBL" id="KAL2890980.1"/>
    </source>
</evidence>
<dbReference type="PANTHER" id="PTHR47966:SF65">
    <property type="entry name" value="ASPARTIC-TYPE ENDOPEPTIDASE"/>
    <property type="match status" value="1"/>
</dbReference>
<comment type="similarity">
    <text evidence="1 3">Belongs to the peptidase A1 family.</text>
</comment>
<dbReference type="Proteomes" id="UP001610728">
    <property type="component" value="Unassembled WGS sequence"/>
</dbReference>